<feature type="domain" description="Bacterial EndoU nuclease" evidence="1">
    <location>
        <begin position="30"/>
        <end position="150"/>
    </location>
</feature>
<sequence>MINFIVKNVETSYGKSTLNSLKNTENFTDSAIEHIFEGQVNARGKAVGYHYKGIEGTSGNVIPETESSTNNFGIYKAKVEVNGIPKTANGGFSSFYPKSMSPQEVIGSINEAYRNRVYIRGNTYSGLTSSGMEIEMFLDKNGKIISAYPVY</sequence>
<gene>
    <name evidence="2" type="ORF">ERS852392_01221</name>
</gene>
<dbReference type="InterPro" id="IPR029501">
    <property type="entry name" value="EndoU_bac"/>
</dbReference>
<dbReference type="EMBL" id="CYYR01000006">
    <property type="protein sequence ID" value="CUN73022.1"/>
    <property type="molecule type" value="Genomic_DNA"/>
</dbReference>
<protein>
    <recommendedName>
        <fullName evidence="1">Bacterial EndoU nuclease domain-containing protein</fullName>
    </recommendedName>
</protein>
<evidence type="ECO:0000313" key="2">
    <source>
        <dbReference type="EMBL" id="CUN73022.1"/>
    </source>
</evidence>
<accession>A0A173Z9C4</accession>
<dbReference type="AlphaFoldDB" id="A0A173Z9C4"/>
<dbReference type="RefSeq" id="WP_055301750.1">
    <property type="nucleotide sequence ID" value="NZ_CYYR01000006.1"/>
</dbReference>
<organism evidence="2 3">
    <name type="scientific">Roseburia inulinivorans</name>
    <dbReference type="NCBI Taxonomy" id="360807"/>
    <lineage>
        <taxon>Bacteria</taxon>
        <taxon>Bacillati</taxon>
        <taxon>Bacillota</taxon>
        <taxon>Clostridia</taxon>
        <taxon>Lachnospirales</taxon>
        <taxon>Lachnospiraceae</taxon>
        <taxon>Roseburia</taxon>
    </lineage>
</organism>
<reference evidence="2 3" key="1">
    <citation type="submission" date="2015-09" db="EMBL/GenBank/DDBJ databases">
        <authorList>
            <consortium name="Pathogen Informatics"/>
        </authorList>
    </citation>
    <scope>NUCLEOTIDE SEQUENCE [LARGE SCALE GENOMIC DNA]</scope>
    <source>
        <strain evidence="2 3">2789STDY5608835</strain>
    </source>
</reference>
<dbReference type="GO" id="GO:0004519">
    <property type="term" value="F:endonuclease activity"/>
    <property type="evidence" value="ECO:0007669"/>
    <property type="project" value="InterPro"/>
</dbReference>
<dbReference type="Pfam" id="PF14436">
    <property type="entry name" value="EndoU_bacteria"/>
    <property type="match status" value="1"/>
</dbReference>
<name>A0A173Z9C4_9FIRM</name>
<proteinExistence type="predicted"/>
<evidence type="ECO:0000259" key="1">
    <source>
        <dbReference type="Pfam" id="PF14436"/>
    </source>
</evidence>
<dbReference type="Proteomes" id="UP000095395">
    <property type="component" value="Unassembled WGS sequence"/>
</dbReference>
<evidence type="ECO:0000313" key="3">
    <source>
        <dbReference type="Proteomes" id="UP000095395"/>
    </source>
</evidence>